<dbReference type="EMBL" id="JAGIOE010000001">
    <property type="protein sequence ID" value="MBP2374954.1"/>
    <property type="molecule type" value="Genomic_DNA"/>
</dbReference>
<comment type="caution">
    <text evidence="2">The sequence shown here is derived from an EMBL/GenBank/DDBJ whole genome shotgun (WGS) entry which is preliminary data.</text>
</comment>
<dbReference type="InterPro" id="IPR004147">
    <property type="entry name" value="ABC1_dom"/>
</dbReference>
<protein>
    <recommendedName>
        <fullName evidence="1">Protein kinase domain-containing protein</fullName>
    </recommendedName>
</protein>
<evidence type="ECO:0000313" key="2">
    <source>
        <dbReference type="EMBL" id="MBP2374954.1"/>
    </source>
</evidence>
<dbReference type="SUPFAM" id="SSF56112">
    <property type="entry name" value="Protein kinase-like (PK-like)"/>
    <property type="match status" value="1"/>
</dbReference>
<organism evidence="2 3">
    <name type="scientific">Paeniglutamicibacter psychrophenolicus</name>
    <dbReference type="NCBI Taxonomy" id="257454"/>
    <lineage>
        <taxon>Bacteria</taxon>
        <taxon>Bacillati</taxon>
        <taxon>Actinomycetota</taxon>
        <taxon>Actinomycetes</taxon>
        <taxon>Micrococcales</taxon>
        <taxon>Micrococcaceae</taxon>
        <taxon>Paeniglutamicibacter</taxon>
    </lineage>
</organism>
<dbReference type="Gene3D" id="1.10.510.10">
    <property type="entry name" value="Transferase(Phosphotransferase) domain 1"/>
    <property type="match status" value="1"/>
</dbReference>
<dbReference type="InterPro" id="IPR000719">
    <property type="entry name" value="Prot_kinase_dom"/>
</dbReference>
<gene>
    <name evidence="2" type="ORF">JOF46_002866</name>
</gene>
<dbReference type="RefSeq" id="WP_209908139.1">
    <property type="nucleotide sequence ID" value="NZ_BAAAMI010000008.1"/>
</dbReference>
<accession>A0ABS4WFG1</accession>
<dbReference type="PROSITE" id="PS50011">
    <property type="entry name" value="PROTEIN_KINASE_DOM"/>
    <property type="match status" value="1"/>
</dbReference>
<name>A0ABS4WFG1_9MICC</name>
<dbReference type="InterPro" id="IPR011009">
    <property type="entry name" value="Kinase-like_dom_sf"/>
</dbReference>
<dbReference type="Pfam" id="PF03109">
    <property type="entry name" value="ABC1"/>
    <property type="match status" value="1"/>
</dbReference>
<proteinExistence type="predicted"/>
<sequence length="345" mass="37914">MTTRIDKARRLSDVLASLDDAGVRRLLETAEPVGVGIGGTTKAARIGAMTVFVKQLPLTSLEEADPTSTAIRLRLPFVSHYGIGSPTHGVGRELAAHHVTTGWVHDGAADFFPLLLGWRVVDLTCESDLHEFDGDVPQRQWGMHWPEVRRQLTAMKDATKTMVLFLEYVPETLGAWLRRSLATGTGATVFADVVAQVMEATAWMETQGFQHFDVHPGNILVHEGRLLFTDFGLGLYRGFELTPEEKVSMAEHSGFDRDTALMHLFHWVLFELGYASGPQRMELLRAAAADPATPALDPVRVALGEGADLIARHAHVAVYITEMFGLLMQDASATRYNGTSGELRI</sequence>
<evidence type="ECO:0000259" key="1">
    <source>
        <dbReference type="PROSITE" id="PS50011"/>
    </source>
</evidence>
<evidence type="ECO:0000313" key="3">
    <source>
        <dbReference type="Proteomes" id="UP000766570"/>
    </source>
</evidence>
<feature type="domain" description="Protein kinase" evidence="1">
    <location>
        <begin position="27"/>
        <end position="345"/>
    </location>
</feature>
<reference evidence="2 3" key="1">
    <citation type="submission" date="2021-03" db="EMBL/GenBank/DDBJ databases">
        <title>Sequencing the genomes of 1000 actinobacteria strains.</title>
        <authorList>
            <person name="Klenk H.-P."/>
        </authorList>
    </citation>
    <scope>NUCLEOTIDE SEQUENCE [LARGE SCALE GENOMIC DNA]</scope>
    <source>
        <strain evidence="2 3">DSM 15454</strain>
    </source>
</reference>
<keyword evidence="3" id="KW-1185">Reference proteome</keyword>
<dbReference type="Proteomes" id="UP000766570">
    <property type="component" value="Unassembled WGS sequence"/>
</dbReference>